<dbReference type="PANTHER" id="PTHR35910">
    <property type="entry name" value="2EXR DOMAIN-CONTAINING PROTEIN"/>
    <property type="match status" value="1"/>
</dbReference>
<comment type="caution">
    <text evidence="2">The sequence shown here is derived from an EMBL/GenBank/DDBJ whole genome shotgun (WGS) entry which is preliminary data.</text>
</comment>
<evidence type="ECO:0000313" key="3">
    <source>
        <dbReference type="Proteomes" id="UP000433876"/>
    </source>
</evidence>
<dbReference type="InterPro" id="IPR045518">
    <property type="entry name" value="2EXR"/>
</dbReference>
<reference evidence="2 3" key="1">
    <citation type="submission" date="2017-07" db="EMBL/GenBank/DDBJ databases">
        <title>Genome sequence of the Sordaria macrospora wild type strain R19027.</title>
        <authorList>
            <person name="Nowrousian M."/>
            <person name="Teichert I."/>
            <person name="Kueck U."/>
        </authorList>
    </citation>
    <scope>NUCLEOTIDE SEQUENCE [LARGE SCALE GENOMIC DNA]</scope>
    <source>
        <strain evidence="2 3">R19027</strain>
        <tissue evidence="2">Mycelium</tissue>
    </source>
</reference>
<dbReference type="EMBL" id="NMPR01000119">
    <property type="protein sequence ID" value="KAA8629941.1"/>
    <property type="molecule type" value="Genomic_DNA"/>
</dbReference>
<dbReference type="VEuPathDB" id="FungiDB:SMAC_02903"/>
<dbReference type="Pfam" id="PF20150">
    <property type="entry name" value="2EXR"/>
    <property type="match status" value="1"/>
</dbReference>
<protein>
    <recommendedName>
        <fullName evidence="1">2EXR domain-containing protein</fullName>
    </recommendedName>
</protein>
<gene>
    <name evidence="2" type="ORF">SMACR_02903</name>
</gene>
<dbReference type="Proteomes" id="UP000433876">
    <property type="component" value="Unassembled WGS sequence"/>
</dbReference>
<feature type="domain" description="2EXR" evidence="1">
    <location>
        <begin position="7"/>
        <end position="117"/>
    </location>
</feature>
<proteinExistence type="predicted"/>
<dbReference type="OMA" id="WRNDSTW"/>
<dbReference type="AlphaFoldDB" id="A0A8S8ZMN6"/>
<sequence>MAPLTTFHPFPRLPWELRNEIWKFSIRPLDLPGAHVFCVEERGLEDTKYKENDVHCARISLEPHFDEPDDTFLHNAVPARTLSSGPTGNPSLYLVDGGLWTACRESRAAMERAFKHQMWDPKRWAYPHYRAMQRIAWRRSRDFYISSSPAPIEPSPSRSPSPEYPPYPYVGLDTHLVPATGFFLSTSSSASFSPATEGTGKAEQPTAESKTFPHYFTVLPHQDLFIIRPSAWSPDSNDSYWQKLELGFPHWSPKMGFYGFGERNGLAIEFDPTWSKESKTHISEMIYDAVMHFADNGAVQTLWLIDYRLKPKDYMPTEKREPTRNQKAWYGGDGSRFVEVCSQFLEEGGEYLNWYYTEGIDGDNSAIAKGSCHSFIENFEWYHFGDIYERQSSGSDNFFSRFPPYVGILACLR</sequence>
<evidence type="ECO:0000259" key="1">
    <source>
        <dbReference type="Pfam" id="PF20150"/>
    </source>
</evidence>
<dbReference type="PANTHER" id="PTHR35910:SF1">
    <property type="entry name" value="2EXR DOMAIN-CONTAINING PROTEIN"/>
    <property type="match status" value="1"/>
</dbReference>
<organism evidence="2 3">
    <name type="scientific">Sordaria macrospora</name>
    <dbReference type="NCBI Taxonomy" id="5147"/>
    <lineage>
        <taxon>Eukaryota</taxon>
        <taxon>Fungi</taxon>
        <taxon>Dikarya</taxon>
        <taxon>Ascomycota</taxon>
        <taxon>Pezizomycotina</taxon>
        <taxon>Sordariomycetes</taxon>
        <taxon>Sordariomycetidae</taxon>
        <taxon>Sordariales</taxon>
        <taxon>Sordariaceae</taxon>
        <taxon>Sordaria</taxon>
    </lineage>
</organism>
<evidence type="ECO:0000313" key="2">
    <source>
        <dbReference type="EMBL" id="KAA8629941.1"/>
    </source>
</evidence>
<name>A0A8S8ZMN6_SORMA</name>
<accession>A0A8S8ZMN6</accession>